<comment type="subcellular location">
    <subcellularLocation>
        <location evidence="1">Cell membrane</location>
    </subcellularLocation>
</comment>
<dbReference type="Pfam" id="PF02397">
    <property type="entry name" value="Bac_transf"/>
    <property type="match status" value="1"/>
</dbReference>
<evidence type="ECO:0000256" key="4">
    <source>
        <dbReference type="ARBA" id="ARBA00022679"/>
    </source>
</evidence>
<evidence type="ECO:0000256" key="1">
    <source>
        <dbReference type="ARBA" id="ARBA00004236"/>
    </source>
</evidence>
<name>A0A1I6WE61_9RHOB</name>
<evidence type="ECO:0000313" key="11">
    <source>
        <dbReference type="EMBL" id="SFT24276.1"/>
    </source>
</evidence>
<dbReference type="GO" id="GO:0005886">
    <property type="term" value="C:plasma membrane"/>
    <property type="evidence" value="ECO:0007669"/>
    <property type="project" value="UniProtKB-SubCell"/>
</dbReference>
<organism evidence="11 12">
    <name type="scientific">Alloyangia pacifica</name>
    <dbReference type="NCBI Taxonomy" id="311180"/>
    <lineage>
        <taxon>Bacteria</taxon>
        <taxon>Pseudomonadati</taxon>
        <taxon>Pseudomonadota</taxon>
        <taxon>Alphaproteobacteria</taxon>
        <taxon>Rhodobacterales</taxon>
        <taxon>Roseobacteraceae</taxon>
        <taxon>Alloyangia</taxon>
    </lineage>
</organism>
<dbReference type="InterPro" id="IPR003362">
    <property type="entry name" value="Bact_transf"/>
</dbReference>
<gene>
    <name evidence="11" type="ORF">SAMN04488050_11915</name>
</gene>
<dbReference type="PANTHER" id="PTHR30576:SF4">
    <property type="entry name" value="UNDECAPRENYL-PHOSPHATE GALACTOSE PHOSPHOTRANSFERASE"/>
    <property type="match status" value="1"/>
</dbReference>
<comment type="similarity">
    <text evidence="2">Belongs to the bacterial sugar transferase family.</text>
</comment>
<dbReference type="OrthoDB" id="9808602at2"/>
<evidence type="ECO:0000256" key="9">
    <source>
        <dbReference type="SAM" id="Phobius"/>
    </source>
</evidence>
<feature type="transmembrane region" description="Helical" evidence="9">
    <location>
        <begin position="52"/>
        <end position="74"/>
    </location>
</feature>
<reference evidence="12" key="1">
    <citation type="submission" date="2016-10" db="EMBL/GenBank/DDBJ databases">
        <authorList>
            <person name="Varghese N."/>
            <person name="Submissions S."/>
        </authorList>
    </citation>
    <scope>NUCLEOTIDE SEQUENCE [LARGE SCALE GENOMIC DNA]</scope>
    <source>
        <strain evidence="12">DSM 26894</strain>
    </source>
</reference>
<dbReference type="Proteomes" id="UP000199392">
    <property type="component" value="Unassembled WGS sequence"/>
</dbReference>
<proteinExistence type="inferred from homology"/>
<dbReference type="PANTHER" id="PTHR30576">
    <property type="entry name" value="COLANIC BIOSYNTHESIS UDP-GLUCOSE LIPID CARRIER TRANSFERASE"/>
    <property type="match status" value="1"/>
</dbReference>
<evidence type="ECO:0000256" key="7">
    <source>
        <dbReference type="ARBA" id="ARBA00023136"/>
    </source>
</evidence>
<evidence type="ECO:0000256" key="2">
    <source>
        <dbReference type="ARBA" id="ARBA00006464"/>
    </source>
</evidence>
<keyword evidence="8" id="KW-0270">Exopolysaccharide synthesis</keyword>
<feature type="domain" description="Bacterial sugar transferase" evidence="10">
    <location>
        <begin position="47"/>
        <end position="239"/>
    </location>
</feature>
<dbReference type="GO" id="GO:0016780">
    <property type="term" value="F:phosphotransferase activity, for other substituted phosphate groups"/>
    <property type="evidence" value="ECO:0007669"/>
    <property type="project" value="TreeGrafter"/>
</dbReference>
<evidence type="ECO:0000256" key="5">
    <source>
        <dbReference type="ARBA" id="ARBA00022692"/>
    </source>
</evidence>
<dbReference type="AlphaFoldDB" id="A0A1I6WE61"/>
<keyword evidence="12" id="KW-1185">Reference proteome</keyword>
<evidence type="ECO:0000259" key="10">
    <source>
        <dbReference type="Pfam" id="PF02397"/>
    </source>
</evidence>
<evidence type="ECO:0000256" key="8">
    <source>
        <dbReference type="ARBA" id="ARBA00023169"/>
    </source>
</evidence>
<protein>
    <submittedName>
        <fullName evidence="11">Sugar transferase involved in LPS biosynthesis (Colanic, teichoic acid)</fullName>
    </submittedName>
</protein>
<dbReference type="STRING" id="311180.SAMN04488050_11915"/>
<keyword evidence="5 9" id="KW-0812">Transmembrane</keyword>
<keyword evidence="7 9" id="KW-0472">Membrane</keyword>
<dbReference type="EMBL" id="FOZW01000019">
    <property type="protein sequence ID" value="SFT24276.1"/>
    <property type="molecule type" value="Genomic_DNA"/>
</dbReference>
<dbReference type="RefSeq" id="WP_092430493.1">
    <property type="nucleotide sequence ID" value="NZ_FNCL01000020.1"/>
</dbReference>
<keyword evidence="4 11" id="KW-0808">Transferase</keyword>
<sequence>MEKYRIVPEVSNGSISTERDATLSSVKTDDRNICADKIASNVHAPLKRTIDICLALAMIVVFAPLMILIALMVWREDGAPILYRHRRIGKDGKPFHCLKYRTMVRNSDEVLKHALAHDPTLLLEWERNFKLEKDPRILGEVGHLLRRASLDELPQLFNVLWGDMSLVGPRPVIENEVERYGRYRNHYTSVKPGLTGPWQVGGRSETTYEERVNLDVWYIEHPSVWRDLSILWRTVVAFITGQLGGAK</sequence>
<evidence type="ECO:0000256" key="6">
    <source>
        <dbReference type="ARBA" id="ARBA00022989"/>
    </source>
</evidence>
<keyword evidence="6 9" id="KW-1133">Transmembrane helix</keyword>
<dbReference type="GO" id="GO:0000271">
    <property type="term" value="P:polysaccharide biosynthetic process"/>
    <property type="evidence" value="ECO:0007669"/>
    <property type="project" value="UniProtKB-KW"/>
</dbReference>
<accession>A0A1I6WE61</accession>
<evidence type="ECO:0000256" key="3">
    <source>
        <dbReference type="ARBA" id="ARBA00022475"/>
    </source>
</evidence>
<keyword evidence="3" id="KW-1003">Cell membrane</keyword>
<evidence type="ECO:0000313" key="12">
    <source>
        <dbReference type="Proteomes" id="UP000199392"/>
    </source>
</evidence>